<reference evidence="2" key="1">
    <citation type="submission" date="2021-02" db="EMBL/GenBank/DDBJ databases">
        <authorList>
            <person name="Dougan E. K."/>
            <person name="Rhodes N."/>
            <person name="Thang M."/>
            <person name="Chan C."/>
        </authorList>
    </citation>
    <scope>NUCLEOTIDE SEQUENCE</scope>
</reference>
<dbReference type="Proteomes" id="UP000626109">
    <property type="component" value="Unassembled WGS sequence"/>
</dbReference>
<accession>A0A813IQ97</accession>
<feature type="non-terminal residue" evidence="2">
    <location>
        <position position="1"/>
    </location>
</feature>
<feature type="compositionally biased region" description="Pro residues" evidence="1">
    <location>
        <begin position="44"/>
        <end position="55"/>
    </location>
</feature>
<gene>
    <name evidence="2" type="ORF">PGLA2088_LOCUS10657</name>
</gene>
<comment type="caution">
    <text evidence="2">The sequence shown here is derived from an EMBL/GenBank/DDBJ whole genome shotgun (WGS) entry which is preliminary data.</text>
</comment>
<sequence length="132" mass="13308">MKRSADGMLQGSPTAKLASMSAMGGYPQPMPVWKAPTMGGVSVPPPFKAAPPKMTPPSGESHLPVNGKSGSAVPPPWQMMTKPGVAVDDGQPKPKGVPPPWKTTSTGGLMPSLPPPPKAGNSVGFSKAASAA</sequence>
<name>A0A813IQ97_POLGL</name>
<evidence type="ECO:0000313" key="3">
    <source>
        <dbReference type="Proteomes" id="UP000626109"/>
    </source>
</evidence>
<evidence type="ECO:0000313" key="2">
    <source>
        <dbReference type="EMBL" id="CAE8653858.1"/>
    </source>
</evidence>
<organism evidence="2 3">
    <name type="scientific">Polarella glacialis</name>
    <name type="common">Dinoflagellate</name>
    <dbReference type="NCBI Taxonomy" id="89957"/>
    <lineage>
        <taxon>Eukaryota</taxon>
        <taxon>Sar</taxon>
        <taxon>Alveolata</taxon>
        <taxon>Dinophyceae</taxon>
        <taxon>Suessiales</taxon>
        <taxon>Suessiaceae</taxon>
        <taxon>Polarella</taxon>
    </lineage>
</organism>
<dbReference type="EMBL" id="CAJNNW010012021">
    <property type="protein sequence ID" value="CAE8653858.1"/>
    <property type="molecule type" value="Genomic_DNA"/>
</dbReference>
<evidence type="ECO:0000256" key="1">
    <source>
        <dbReference type="SAM" id="MobiDB-lite"/>
    </source>
</evidence>
<dbReference type="AlphaFoldDB" id="A0A813IQ97"/>
<proteinExistence type="predicted"/>
<feature type="region of interest" description="Disordered" evidence="1">
    <location>
        <begin position="44"/>
        <end position="132"/>
    </location>
</feature>
<protein>
    <submittedName>
        <fullName evidence="2">Uncharacterized protein</fullName>
    </submittedName>
</protein>